<feature type="transmembrane region" description="Helical" evidence="1">
    <location>
        <begin position="92"/>
        <end position="112"/>
    </location>
</feature>
<dbReference type="PANTHER" id="PTHR35394:SF5">
    <property type="entry name" value="DUF3176 DOMAIN-CONTAINING PROTEIN"/>
    <property type="match status" value="1"/>
</dbReference>
<keyword evidence="1" id="KW-1133">Transmembrane helix</keyword>
<evidence type="ECO:0000256" key="1">
    <source>
        <dbReference type="SAM" id="Phobius"/>
    </source>
</evidence>
<keyword evidence="1" id="KW-0472">Membrane</keyword>
<feature type="transmembrane region" description="Helical" evidence="1">
    <location>
        <begin position="530"/>
        <end position="549"/>
    </location>
</feature>
<dbReference type="Proteomes" id="UP001473302">
    <property type="component" value="Unassembled WGS sequence"/>
</dbReference>
<dbReference type="PANTHER" id="PTHR35394">
    <property type="entry name" value="DUF3176 DOMAIN-CONTAINING PROTEIN"/>
    <property type="match status" value="1"/>
</dbReference>
<dbReference type="InterPro" id="IPR021514">
    <property type="entry name" value="DUF3176"/>
</dbReference>
<accession>A0ABP9Z4F9</accession>
<dbReference type="EMBL" id="BAABUK010000019">
    <property type="protein sequence ID" value="GAA5813988.1"/>
    <property type="molecule type" value="Genomic_DNA"/>
</dbReference>
<dbReference type="Pfam" id="PF11374">
    <property type="entry name" value="DUF3176"/>
    <property type="match status" value="1"/>
</dbReference>
<name>A0ABP9Z4F9_9FUNG</name>
<reference evidence="2 3" key="1">
    <citation type="submission" date="2024-04" db="EMBL/GenBank/DDBJ databases">
        <title>genome sequences of Mucor flavus KT1a and Helicostylum pulchrum KT1b strains isolated from the surface of a dry-aged beef.</title>
        <authorList>
            <person name="Toyotome T."/>
            <person name="Hosono M."/>
            <person name="Torimaru M."/>
            <person name="Fukuda K."/>
            <person name="Mikami N."/>
        </authorList>
    </citation>
    <scope>NUCLEOTIDE SEQUENCE [LARGE SCALE GENOMIC DNA]</scope>
    <source>
        <strain evidence="2 3">KT1a</strain>
    </source>
</reference>
<comment type="caution">
    <text evidence="2">The sequence shown here is derived from an EMBL/GenBank/DDBJ whole genome shotgun (WGS) entry which is preliminary data.</text>
</comment>
<evidence type="ECO:0000313" key="3">
    <source>
        <dbReference type="Proteomes" id="UP001473302"/>
    </source>
</evidence>
<keyword evidence="3" id="KW-1185">Reference proteome</keyword>
<protein>
    <submittedName>
        <fullName evidence="2">Uncharacterized protein</fullName>
    </submittedName>
</protein>
<evidence type="ECO:0000313" key="2">
    <source>
        <dbReference type="EMBL" id="GAA5813988.1"/>
    </source>
</evidence>
<organism evidence="2 3">
    <name type="scientific">Mucor flavus</name>
    <dbReference type="NCBI Taxonomy" id="439312"/>
    <lineage>
        <taxon>Eukaryota</taxon>
        <taxon>Fungi</taxon>
        <taxon>Fungi incertae sedis</taxon>
        <taxon>Mucoromycota</taxon>
        <taxon>Mucoromycotina</taxon>
        <taxon>Mucoromycetes</taxon>
        <taxon>Mucorales</taxon>
        <taxon>Mucorineae</taxon>
        <taxon>Mucoraceae</taxon>
        <taxon>Mucor</taxon>
    </lineage>
</organism>
<proteinExistence type="predicted"/>
<keyword evidence="1" id="KW-0812">Transmembrane</keyword>
<feature type="transmembrane region" description="Helical" evidence="1">
    <location>
        <begin position="153"/>
        <end position="179"/>
    </location>
</feature>
<sequence length="621" mass="69768">MNRAKQYNYTNDDIPLSTKFTRDDEHKYPQGLQYNNQTFTGQVKQSKASLLVEPVFSILVSVALSVVLLLLFLHADGKPLDYTIIGMKIPSLVSLLLSINAIFIASGISTAISEYKWVRLQNGAPLTLIDIYDGCTRGLSGFFATLKSLQFDFVLIVALVFHIGLLVASPASQAIIVAVNDSYNQTNKEVRFYHYRSDDLTTRSGLGISRQPPLMNGLATNGYITASSFAQAAIGGKPSATFICPEDASYCMFYNVSYISTSMQCTNITGKETAIANHNSGTKRSVIVLDEYYTGRNITDAIFEFPKFLYSTEMLGRTYYDLANYTQPIMPGLNIPLTQALENEYDPQYRPYVGDQIFIMAYNTRDNSARTASNFTELSYKKCSFTSSFNTSTWKTVNGTLIQDSVESSVPIVFDYDNILGNNTALDNDSSLVRIMINAYAMQQAILYELTTPKYYTMTDYMRTYSFTALQYNYNNFEQFMKEGLAAFDYAFFQSPAVSGTYQDIQQLPLQGYGYFNTTAHYKANKKYCFVLSICLVASVVWWFSVWVISLRKNHGVTRGSSQIALLSTSMTPLAERQLCKLSSMDKRGAFKQAKDLRVRLGVSNDRIAFGMDSEHDLQRL</sequence>
<gene>
    <name evidence="2" type="ORF">MFLAVUS_007478</name>
</gene>
<feature type="transmembrane region" description="Helical" evidence="1">
    <location>
        <begin position="50"/>
        <end position="72"/>
    </location>
</feature>